<proteinExistence type="predicted"/>
<sequence length="333" mass="36589">MKASEVEAEIERLEIEVQQAYLEQVAQTVRYVSISELEQAVSDNDEDRIAEILSLGLFALLVERLRAVYARGASKELVAVIIPGVRREVDMGHPDVTSFLASQAAALRDQAAREQAEAVRVVLSMGRDRGDTARTAALSLAGRMSKQTGRRTGGVVGLNGPAAEASQRARDQLASGDPARMREYLTRLRRDPAFDAAVREAIEQKRPVAKAIIDRAASAYAQRLLGTYAEALAQTNTSEAYNKGREEGWKQLTARSNGMYTFAKTWRSMRDNKVRHTHAAMNGQVVMADQPFTSPSGAMLMFPCDTSLGAPLGERIRCRCVVEYSLRKISQAV</sequence>
<accession>A0AAU8RS71</accession>
<evidence type="ECO:0000313" key="3">
    <source>
        <dbReference type="Proteomes" id="UP000033260"/>
    </source>
</evidence>
<evidence type="ECO:0000259" key="1">
    <source>
        <dbReference type="Pfam" id="PF04233"/>
    </source>
</evidence>
<dbReference type="Proteomes" id="UP000033260">
    <property type="component" value="Chromosome"/>
</dbReference>
<feature type="domain" description="Phage head morphogenesis" evidence="1">
    <location>
        <begin position="225"/>
        <end position="322"/>
    </location>
</feature>
<dbReference type="InterPro" id="IPR006528">
    <property type="entry name" value="Phage_head_morphogenesis_dom"/>
</dbReference>
<dbReference type="Pfam" id="PF04233">
    <property type="entry name" value="Phage_Mu_F"/>
    <property type="match status" value="1"/>
</dbReference>
<protein>
    <recommendedName>
        <fullName evidence="1">Phage head morphogenesis domain-containing protein</fullName>
    </recommendedName>
</protein>
<name>A0AAU8RS71_PSEPU</name>
<gene>
    <name evidence="2" type="ORF">N805_04025</name>
</gene>
<reference evidence="2 3" key="1">
    <citation type="submission" date="2015-02" db="EMBL/GenBank/DDBJ databases">
        <title>Complete Genome Sequencing of Pseudomonas putida S13.1.2.</title>
        <authorList>
            <person name="Chong T.M."/>
            <person name="Chan K.G."/>
            <person name="Dessaux Y."/>
        </authorList>
    </citation>
    <scope>NUCLEOTIDE SEQUENCE [LARGE SCALE GENOMIC DNA]</scope>
    <source>
        <strain evidence="2 3">S13.1.2</strain>
    </source>
</reference>
<organism evidence="2 3">
    <name type="scientific">Pseudomonas putida S13.1.2</name>
    <dbReference type="NCBI Taxonomy" id="1384061"/>
    <lineage>
        <taxon>Bacteria</taxon>
        <taxon>Pseudomonadati</taxon>
        <taxon>Pseudomonadota</taxon>
        <taxon>Gammaproteobacteria</taxon>
        <taxon>Pseudomonadales</taxon>
        <taxon>Pseudomonadaceae</taxon>
        <taxon>Pseudomonas</taxon>
    </lineage>
</organism>
<dbReference type="RefSeq" id="WP_019471810.1">
    <property type="nucleotide sequence ID" value="NZ_CP010979.1"/>
</dbReference>
<dbReference type="AlphaFoldDB" id="A0AAU8RS71"/>
<dbReference type="EMBL" id="CP010979">
    <property type="protein sequence ID" value="AJQ46433.1"/>
    <property type="molecule type" value="Genomic_DNA"/>
</dbReference>
<evidence type="ECO:0000313" key="2">
    <source>
        <dbReference type="EMBL" id="AJQ46433.1"/>
    </source>
</evidence>